<evidence type="ECO:0000256" key="1">
    <source>
        <dbReference type="SAM" id="Phobius"/>
    </source>
</evidence>
<protein>
    <submittedName>
        <fullName evidence="2">Uncharacterized protein</fullName>
    </submittedName>
</protein>
<keyword evidence="1" id="KW-1133">Transmembrane helix</keyword>
<keyword evidence="1" id="KW-0812">Transmembrane</keyword>
<reference evidence="2" key="1">
    <citation type="submission" date="2019-03" db="EMBL/GenBank/DDBJ databases">
        <title>WGS assembly of Setaria viridis.</title>
        <authorList>
            <person name="Huang P."/>
            <person name="Jenkins J."/>
            <person name="Grimwood J."/>
            <person name="Barry K."/>
            <person name="Healey A."/>
            <person name="Mamidi S."/>
            <person name="Sreedasyam A."/>
            <person name="Shu S."/>
            <person name="Feldman M."/>
            <person name="Wu J."/>
            <person name="Yu Y."/>
            <person name="Chen C."/>
            <person name="Johnson J."/>
            <person name="Rokhsar D."/>
            <person name="Baxter I."/>
            <person name="Schmutz J."/>
            <person name="Brutnell T."/>
            <person name="Kellogg E."/>
        </authorList>
    </citation>
    <scope>NUCLEOTIDE SEQUENCE [LARGE SCALE GENOMIC DNA]</scope>
</reference>
<dbReference type="Gramene" id="TKW17758">
    <property type="protein sequence ID" value="TKW17758"/>
    <property type="gene ID" value="SEVIR_5G388650v2"/>
</dbReference>
<accession>A0A4U6UN92</accession>
<feature type="transmembrane region" description="Helical" evidence="1">
    <location>
        <begin position="74"/>
        <end position="92"/>
    </location>
</feature>
<sequence>MSHLGVVIALTIPALLEKSKLYCHILLGRFSGCSGMRATMQRVEQGTGKRRGPVIHRNLYHVYSEKNLRKAGESMGFLMVMLIIMIFPLRLLQQARKKGYTSKRAS</sequence>
<proteinExistence type="predicted"/>
<organism evidence="2 3">
    <name type="scientific">Setaria viridis</name>
    <name type="common">Green bristlegrass</name>
    <name type="synonym">Setaria italica subsp. viridis</name>
    <dbReference type="NCBI Taxonomy" id="4556"/>
    <lineage>
        <taxon>Eukaryota</taxon>
        <taxon>Viridiplantae</taxon>
        <taxon>Streptophyta</taxon>
        <taxon>Embryophyta</taxon>
        <taxon>Tracheophyta</taxon>
        <taxon>Spermatophyta</taxon>
        <taxon>Magnoliopsida</taxon>
        <taxon>Liliopsida</taxon>
        <taxon>Poales</taxon>
        <taxon>Poaceae</taxon>
        <taxon>PACMAD clade</taxon>
        <taxon>Panicoideae</taxon>
        <taxon>Panicodae</taxon>
        <taxon>Paniceae</taxon>
        <taxon>Cenchrinae</taxon>
        <taxon>Setaria</taxon>
    </lineage>
</organism>
<evidence type="ECO:0000313" key="2">
    <source>
        <dbReference type="EMBL" id="TKW17758.1"/>
    </source>
</evidence>
<name>A0A4U6UN92_SETVI</name>
<dbReference type="EMBL" id="CM016556">
    <property type="protein sequence ID" value="TKW17758.1"/>
    <property type="molecule type" value="Genomic_DNA"/>
</dbReference>
<keyword evidence="3" id="KW-1185">Reference proteome</keyword>
<dbReference type="Proteomes" id="UP000298652">
    <property type="component" value="Chromosome 5"/>
</dbReference>
<gene>
    <name evidence="2" type="ORF">SEVIR_5G388650v2</name>
</gene>
<dbReference type="AlphaFoldDB" id="A0A4U6UN92"/>
<evidence type="ECO:0000313" key="3">
    <source>
        <dbReference type="Proteomes" id="UP000298652"/>
    </source>
</evidence>
<keyword evidence="1" id="KW-0472">Membrane</keyword>